<organism evidence="3 4">
    <name type="scientific">Heliocybe sulcata</name>
    <dbReference type="NCBI Taxonomy" id="5364"/>
    <lineage>
        <taxon>Eukaryota</taxon>
        <taxon>Fungi</taxon>
        <taxon>Dikarya</taxon>
        <taxon>Basidiomycota</taxon>
        <taxon>Agaricomycotina</taxon>
        <taxon>Agaricomycetes</taxon>
        <taxon>Gloeophyllales</taxon>
        <taxon>Gloeophyllaceae</taxon>
        <taxon>Heliocybe</taxon>
    </lineage>
</organism>
<sequence length="499" mass="55423">MTSTPLRVAQLSSLTTYSGTSASRLQALYSDFSRQKQSNPTSYRSNVDWWRHTLEAVVSKGWLSEGSSDRLVLHASPSLADVFRYERVGKPLSLSMVITELCESKAYIPLQHFLTSTQSIYDPGSLPLRIVSYVLGKPLWWALQQVGIVDGDQGGSESDAQRWRRAKGDYVLVDLVEKAAEAVIESQRAVDGISLADALYSPESFKAQFANVLPDMPLSDLDIKVLVRYLERDKKVVVADSEVIKFVDSVSAEQAQVTAVDHGVLELKNAVGDLQAQVNGLQKKIDERTRNASEALRQKRKEVAVSHLRTRKQLEELLSKRLGSLTTLQSTLLSVETAIGDVEIMRSFETSTTTLKSILSHSSLQRDKIDETMDAMAAATADAREVDDAIRMGGDMAQAELGIDEDELEKELEQMAQDAQLELAETEDRRQVEERHAAAEKEEEELRRKMNAAPETPDTEPELGRREMGARFTALSRQPRGDTEVQADNAEGGRVRETA</sequence>
<evidence type="ECO:0000256" key="1">
    <source>
        <dbReference type="SAM" id="Coils"/>
    </source>
</evidence>
<dbReference type="GO" id="GO:0000815">
    <property type="term" value="C:ESCRT III complex"/>
    <property type="evidence" value="ECO:0007669"/>
    <property type="project" value="TreeGrafter"/>
</dbReference>
<dbReference type="GO" id="GO:0009898">
    <property type="term" value="C:cytoplasmic side of plasma membrane"/>
    <property type="evidence" value="ECO:0007669"/>
    <property type="project" value="TreeGrafter"/>
</dbReference>
<protein>
    <recommendedName>
        <fullName evidence="5">Snf7-domain-containing protein</fullName>
    </recommendedName>
</protein>
<reference evidence="3 4" key="1">
    <citation type="journal article" date="2019" name="Nat. Ecol. Evol.">
        <title>Megaphylogeny resolves global patterns of mushroom evolution.</title>
        <authorList>
            <person name="Varga T."/>
            <person name="Krizsan K."/>
            <person name="Foldi C."/>
            <person name="Dima B."/>
            <person name="Sanchez-Garcia M."/>
            <person name="Sanchez-Ramirez S."/>
            <person name="Szollosi G.J."/>
            <person name="Szarkandi J.G."/>
            <person name="Papp V."/>
            <person name="Albert L."/>
            <person name="Andreopoulos W."/>
            <person name="Angelini C."/>
            <person name="Antonin V."/>
            <person name="Barry K.W."/>
            <person name="Bougher N.L."/>
            <person name="Buchanan P."/>
            <person name="Buyck B."/>
            <person name="Bense V."/>
            <person name="Catcheside P."/>
            <person name="Chovatia M."/>
            <person name="Cooper J."/>
            <person name="Damon W."/>
            <person name="Desjardin D."/>
            <person name="Finy P."/>
            <person name="Geml J."/>
            <person name="Haridas S."/>
            <person name="Hughes K."/>
            <person name="Justo A."/>
            <person name="Karasinski D."/>
            <person name="Kautmanova I."/>
            <person name="Kiss B."/>
            <person name="Kocsube S."/>
            <person name="Kotiranta H."/>
            <person name="LaButti K.M."/>
            <person name="Lechner B.E."/>
            <person name="Liimatainen K."/>
            <person name="Lipzen A."/>
            <person name="Lukacs Z."/>
            <person name="Mihaltcheva S."/>
            <person name="Morgado L.N."/>
            <person name="Niskanen T."/>
            <person name="Noordeloos M.E."/>
            <person name="Ohm R.A."/>
            <person name="Ortiz-Santana B."/>
            <person name="Ovrebo C."/>
            <person name="Racz N."/>
            <person name="Riley R."/>
            <person name="Savchenko A."/>
            <person name="Shiryaev A."/>
            <person name="Soop K."/>
            <person name="Spirin V."/>
            <person name="Szebenyi C."/>
            <person name="Tomsovsky M."/>
            <person name="Tulloss R.E."/>
            <person name="Uehling J."/>
            <person name="Grigoriev I.V."/>
            <person name="Vagvolgyi C."/>
            <person name="Papp T."/>
            <person name="Martin F.M."/>
            <person name="Miettinen O."/>
            <person name="Hibbett D.S."/>
            <person name="Nagy L.G."/>
        </authorList>
    </citation>
    <scope>NUCLEOTIDE SEQUENCE [LARGE SCALE GENOMIC DNA]</scope>
    <source>
        <strain evidence="3 4">OMC1185</strain>
    </source>
</reference>
<keyword evidence="4" id="KW-1185">Reference proteome</keyword>
<feature type="region of interest" description="Disordered" evidence="2">
    <location>
        <begin position="424"/>
        <end position="499"/>
    </location>
</feature>
<dbReference type="Pfam" id="PF25880">
    <property type="entry name" value="WHD_CHMP7_1st"/>
    <property type="match status" value="1"/>
</dbReference>
<dbReference type="AlphaFoldDB" id="A0A5C3ND36"/>
<name>A0A5C3ND36_9AGAM</name>
<dbReference type="EMBL" id="ML213505">
    <property type="protein sequence ID" value="TFK54797.1"/>
    <property type="molecule type" value="Genomic_DNA"/>
</dbReference>
<feature type="coiled-coil region" evidence="1">
    <location>
        <begin position="264"/>
        <end position="298"/>
    </location>
</feature>
<dbReference type="Pfam" id="PF03357">
    <property type="entry name" value="Snf7"/>
    <property type="match status" value="1"/>
</dbReference>
<feature type="compositionally biased region" description="Basic and acidic residues" evidence="2">
    <location>
        <begin position="426"/>
        <end position="448"/>
    </location>
</feature>
<dbReference type="GO" id="GO:0005771">
    <property type="term" value="C:multivesicular body"/>
    <property type="evidence" value="ECO:0007669"/>
    <property type="project" value="TreeGrafter"/>
</dbReference>
<proteinExistence type="predicted"/>
<dbReference type="GO" id="GO:0006900">
    <property type="term" value="P:vesicle budding from membrane"/>
    <property type="evidence" value="ECO:0007669"/>
    <property type="project" value="TreeGrafter"/>
</dbReference>
<evidence type="ECO:0000313" key="3">
    <source>
        <dbReference type="EMBL" id="TFK54797.1"/>
    </source>
</evidence>
<evidence type="ECO:0000313" key="4">
    <source>
        <dbReference type="Proteomes" id="UP000305948"/>
    </source>
</evidence>
<dbReference type="STRING" id="5364.A0A5C3ND36"/>
<dbReference type="InterPro" id="IPR005024">
    <property type="entry name" value="Snf7_fam"/>
</dbReference>
<dbReference type="PANTHER" id="PTHR22761">
    <property type="entry name" value="CHARGED MULTIVESICULAR BODY PROTEIN"/>
    <property type="match status" value="1"/>
</dbReference>
<dbReference type="OrthoDB" id="10250120at2759"/>
<keyword evidence="1" id="KW-0175">Coiled coil</keyword>
<dbReference type="Proteomes" id="UP000305948">
    <property type="component" value="Unassembled WGS sequence"/>
</dbReference>
<accession>A0A5C3ND36</accession>
<evidence type="ECO:0008006" key="5">
    <source>
        <dbReference type="Google" id="ProtNLM"/>
    </source>
</evidence>
<evidence type="ECO:0000256" key="2">
    <source>
        <dbReference type="SAM" id="MobiDB-lite"/>
    </source>
</evidence>
<gene>
    <name evidence="3" type="ORF">OE88DRAFT_1623868</name>
</gene>
<dbReference type="PANTHER" id="PTHR22761:SF96">
    <property type="entry name" value="BCDNA.GH08385"/>
    <property type="match status" value="1"/>
</dbReference>
<dbReference type="Gene3D" id="1.10.287.1060">
    <property type="entry name" value="ESAT-6-like"/>
    <property type="match status" value="1"/>
</dbReference>
<dbReference type="GO" id="GO:0032511">
    <property type="term" value="P:late endosome to vacuole transport via multivesicular body sorting pathway"/>
    <property type="evidence" value="ECO:0007669"/>
    <property type="project" value="TreeGrafter"/>
</dbReference>